<sequence length="305" mass="35174">MASNYEHVVLDGANLIHDDKKDKDGNKILLILPERLQIAISHCESLGWPTTAILKKGTYLRALRTRHLDTVGDIEILDELIAEQKVILVNRKKDDIYWIDFALQRNALIITHDKFNDKIRDGVTIQGERSLYPDRDWDDIDRRTLRGHEYIGDRFIVPGLSKKRIIEQDTVTIEMFDRLSKRVIELEEMVREKPHSELKEATISDTDSQDADELTEIVHSVFEQMLSSGEKVEMSHMQRSIASVVLGCDIETYPKSWPKGWVKELGDSLDFQGTLHDLLVHFSPRKLCRESVRKDGLPPLVVFFC</sequence>
<dbReference type="EMBL" id="UINC01019273">
    <property type="protein sequence ID" value="SVA81533.1"/>
    <property type="molecule type" value="Genomic_DNA"/>
</dbReference>
<reference evidence="1" key="1">
    <citation type="submission" date="2018-05" db="EMBL/GenBank/DDBJ databases">
        <authorList>
            <person name="Lanie J.A."/>
            <person name="Ng W.-L."/>
            <person name="Kazmierczak K.M."/>
            <person name="Andrzejewski T.M."/>
            <person name="Davidsen T.M."/>
            <person name="Wayne K.J."/>
            <person name="Tettelin H."/>
            <person name="Glass J.I."/>
            <person name="Rusch D."/>
            <person name="Podicherti R."/>
            <person name="Tsui H.-C.T."/>
            <person name="Winkler M.E."/>
        </authorList>
    </citation>
    <scope>NUCLEOTIDE SEQUENCE</scope>
</reference>
<proteinExistence type="predicted"/>
<name>A0A381YY71_9ZZZZ</name>
<accession>A0A381YY71</accession>
<dbReference type="AlphaFoldDB" id="A0A381YY71"/>
<protein>
    <submittedName>
        <fullName evidence="1">Uncharacterized protein</fullName>
    </submittedName>
</protein>
<evidence type="ECO:0000313" key="1">
    <source>
        <dbReference type="EMBL" id="SVA81533.1"/>
    </source>
</evidence>
<dbReference type="Gene3D" id="3.40.50.11980">
    <property type="match status" value="1"/>
</dbReference>
<gene>
    <name evidence="1" type="ORF">METZ01_LOCUS134387</name>
</gene>
<organism evidence="1">
    <name type="scientific">marine metagenome</name>
    <dbReference type="NCBI Taxonomy" id="408172"/>
    <lineage>
        <taxon>unclassified sequences</taxon>
        <taxon>metagenomes</taxon>
        <taxon>ecological metagenomes</taxon>
    </lineage>
</organism>